<dbReference type="RefSeq" id="WP_175587344.1">
    <property type="nucleotide sequence ID" value="NZ_JABWGN010000001.1"/>
</dbReference>
<dbReference type="InterPro" id="IPR024983">
    <property type="entry name" value="CHAT_dom"/>
</dbReference>
<feature type="region of interest" description="Disordered" evidence="1">
    <location>
        <begin position="356"/>
        <end position="382"/>
    </location>
</feature>
<gene>
    <name evidence="3" type="ORF">HTZ77_00095</name>
</gene>
<protein>
    <submittedName>
        <fullName evidence="3">CHAT domain-containing protein</fullName>
    </submittedName>
</protein>
<dbReference type="Gene3D" id="1.25.40.10">
    <property type="entry name" value="Tetratricopeptide repeat domain"/>
    <property type="match status" value="2"/>
</dbReference>
<dbReference type="PANTHER" id="PTHR10098">
    <property type="entry name" value="RAPSYN-RELATED"/>
    <property type="match status" value="1"/>
</dbReference>
<accession>A0A7Y6M0C9</accession>
<evidence type="ECO:0000313" key="4">
    <source>
        <dbReference type="Proteomes" id="UP000586042"/>
    </source>
</evidence>
<dbReference type="Pfam" id="PF12770">
    <property type="entry name" value="CHAT"/>
    <property type="match status" value="1"/>
</dbReference>
<dbReference type="PANTHER" id="PTHR10098:SF108">
    <property type="entry name" value="TETRATRICOPEPTIDE REPEAT PROTEIN 28"/>
    <property type="match status" value="1"/>
</dbReference>
<dbReference type="InterPro" id="IPR011990">
    <property type="entry name" value="TPR-like_helical_dom_sf"/>
</dbReference>
<dbReference type="SUPFAM" id="SSF48452">
    <property type="entry name" value="TPR-like"/>
    <property type="match status" value="1"/>
</dbReference>
<feature type="region of interest" description="Disordered" evidence="1">
    <location>
        <begin position="1"/>
        <end position="23"/>
    </location>
</feature>
<evidence type="ECO:0000313" key="3">
    <source>
        <dbReference type="EMBL" id="NUW29837.1"/>
    </source>
</evidence>
<feature type="domain" description="CHAT" evidence="2">
    <location>
        <begin position="675"/>
        <end position="909"/>
    </location>
</feature>
<evidence type="ECO:0000256" key="1">
    <source>
        <dbReference type="SAM" id="MobiDB-lite"/>
    </source>
</evidence>
<proteinExistence type="predicted"/>
<name>A0A7Y6M0C9_9ACTN</name>
<reference evidence="3 4" key="1">
    <citation type="submission" date="2020-06" db="EMBL/GenBank/DDBJ databases">
        <title>Nonomuraea sp. SMC257, a novel actinomycete isolated from soil.</title>
        <authorList>
            <person name="Chanama M."/>
        </authorList>
    </citation>
    <scope>NUCLEOTIDE SEQUENCE [LARGE SCALE GENOMIC DNA]</scope>
    <source>
        <strain evidence="3 4">SMC257</strain>
    </source>
</reference>
<keyword evidence="4" id="KW-1185">Reference proteome</keyword>
<comment type="caution">
    <text evidence="3">The sequence shown here is derived from an EMBL/GenBank/DDBJ whole genome shotgun (WGS) entry which is preliminary data.</text>
</comment>
<dbReference type="Proteomes" id="UP000586042">
    <property type="component" value="Unassembled WGS sequence"/>
</dbReference>
<sequence length="932" mass="97901">MTPTPTGSAETPARTLVSTARPPVPAGRAETLLRLAEADPGRLRPVAARVARAARAEGDAALESAAERALGVAAVHLLDLTTAARHFRAAIRLGERAGLPEQAAEARIRLAFVTSLRGRPQVALDELDELLPVLHGVLRARAEAQRAAVFNHLGRAEDAMAGYRAAVPVLRRAGDHLWLQRVLSNRAVMHGYRQELTAAESDLREAEDLCTALDLDLSLAIVRLNLGWVSALRGDVPAALACFDRAEERFRALGTHQLGWLLADRGELLLSVGLVSEARLAAREAVDRLQRTRRTIGLPEVRLLLARTAGLDGDDGEAVREARRAVTEFTRQGRPEWAALARFAVLRSLAAYPATGADRPRGGAHPAAIERGPAASGRLERAPAPGRLERAAVELDAAGWPGAAVEARVLAARLALERGRVAQARRQLEQAARPRFGGPALTRARAWHATALLRLTRGNERGAATAARAGLRVLDEHRATLGATDLRAYSGQYRLDLAALGLGVALRGGRAEAVLAWAEEGRASHLLMPPVHPPDDPGLARALTELRSVMGEINELRRAGRPTGRLDQRRLALEREIRDHHRRLPAGGPASPGARQAGAAMLSGALGDAALVEFVLLEGELHAVTIAGGRLSLHHLGPVAPVRDLVDRVPFALRRLARRTSAANRDAAAELLRHAAGRLDAALLRPLAAAVGDRPLVVIPTGPLQALPWSILPSCAGRPTTVSPSATLWYAAACAPPPRDGEAGGHVLVVAGPGLPGALGEAEAVARLHGVDALTGVGAGADAVLAGLDGARLAHLAAHGRLHAAHPLFSSLHLSDGPLTLYDLERLRRAPRVVVLAACESGRSIVRAGDELLGLSATFLAHGARTVIASVVPVPDAETASPMVALHRLLAAGHSAATALAEAQREVSGDLPGASAGFVCIGADARMDPPGA</sequence>
<dbReference type="EMBL" id="JABWGN010000001">
    <property type="protein sequence ID" value="NUW29837.1"/>
    <property type="molecule type" value="Genomic_DNA"/>
</dbReference>
<dbReference type="AlphaFoldDB" id="A0A7Y6M0C9"/>
<organism evidence="3 4">
    <name type="scientific">Nonomuraea montanisoli</name>
    <dbReference type="NCBI Taxonomy" id="2741721"/>
    <lineage>
        <taxon>Bacteria</taxon>
        <taxon>Bacillati</taxon>
        <taxon>Actinomycetota</taxon>
        <taxon>Actinomycetes</taxon>
        <taxon>Streptosporangiales</taxon>
        <taxon>Streptosporangiaceae</taxon>
        <taxon>Nonomuraea</taxon>
    </lineage>
</organism>
<evidence type="ECO:0000259" key="2">
    <source>
        <dbReference type="Pfam" id="PF12770"/>
    </source>
</evidence>